<comment type="caution">
    <text evidence="2">The sequence shown here is derived from an EMBL/GenBank/DDBJ whole genome shotgun (WGS) entry which is preliminary data.</text>
</comment>
<protein>
    <submittedName>
        <fullName evidence="2">Uncharacterized protein</fullName>
    </submittedName>
</protein>
<dbReference type="AlphaFoldDB" id="G2E8D6"/>
<gene>
    <name evidence="2" type="ORF">ThidrDRAFT_4550</name>
</gene>
<dbReference type="OrthoDB" id="7059884at2"/>
<evidence type="ECO:0000256" key="1">
    <source>
        <dbReference type="SAM" id="MobiDB-lite"/>
    </source>
</evidence>
<reference evidence="2 3" key="1">
    <citation type="submission" date="2011-06" db="EMBL/GenBank/DDBJ databases">
        <title>The draft genome of Thiorhodococcus drewsii AZ1.</title>
        <authorList>
            <consortium name="US DOE Joint Genome Institute (JGI-PGF)"/>
            <person name="Lucas S."/>
            <person name="Han J."/>
            <person name="Lapidus A."/>
            <person name="Cheng J.-F."/>
            <person name="Goodwin L."/>
            <person name="Pitluck S."/>
            <person name="Peters L."/>
            <person name="Land M.L."/>
            <person name="Hauser L."/>
            <person name="Vogl K."/>
            <person name="Liu Z."/>
            <person name="Imhoff J."/>
            <person name="Thiel V."/>
            <person name="Frigaard N.-U."/>
            <person name="Bryant D.A."/>
            <person name="Woyke T.J."/>
        </authorList>
    </citation>
    <scope>NUCLEOTIDE SEQUENCE [LARGE SCALE GENOMIC DNA]</scope>
    <source>
        <strain evidence="2 3">AZ1</strain>
    </source>
</reference>
<organism evidence="2 3">
    <name type="scientific">Thiorhodococcus drewsii AZ1</name>
    <dbReference type="NCBI Taxonomy" id="765913"/>
    <lineage>
        <taxon>Bacteria</taxon>
        <taxon>Pseudomonadati</taxon>
        <taxon>Pseudomonadota</taxon>
        <taxon>Gammaproteobacteria</taxon>
        <taxon>Chromatiales</taxon>
        <taxon>Chromatiaceae</taxon>
        <taxon>Thiorhodococcus</taxon>
    </lineage>
</organism>
<proteinExistence type="predicted"/>
<dbReference type="EMBL" id="AFWT01000076">
    <property type="protein sequence ID" value="EGV27635.1"/>
    <property type="molecule type" value="Genomic_DNA"/>
</dbReference>
<name>G2E8D6_9GAMM</name>
<accession>G2E8D6</accession>
<evidence type="ECO:0000313" key="3">
    <source>
        <dbReference type="Proteomes" id="UP000004200"/>
    </source>
</evidence>
<dbReference type="eggNOG" id="ENOG5033V75">
    <property type="taxonomic scope" value="Bacteria"/>
</dbReference>
<keyword evidence="3" id="KW-1185">Reference proteome</keyword>
<feature type="region of interest" description="Disordered" evidence="1">
    <location>
        <begin position="1"/>
        <end position="20"/>
    </location>
</feature>
<sequence length="262" mass="28535">MMAGETATKRARRSPNYPQQPLNWAVETGLKLLDKEGVHAVPPDVVAANLGYKDANNGSAARVLANLKAFGIIQKAPGGKLVVSKDVQRFKLHPADADRAALIHQWLNKPLLFSKLLEKYDGNLPSDRALVFELVDEHGFLESAAQSAIEVFRASLKYAEQFSAGVTNDVAQEDAVEDEHQEIEVAVAAPPKRSSVPAPVHVGSTSHSVPVAAVREGVRYPIRLAGGRMAWIEVPDPFYEADKKRLEAQLAIIGTVDEDNEF</sequence>
<evidence type="ECO:0000313" key="2">
    <source>
        <dbReference type="EMBL" id="EGV27635.1"/>
    </source>
</evidence>
<dbReference type="Proteomes" id="UP000004200">
    <property type="component" value="Unassembled WGS sequence"/>
</dbReference>